<dbReference type="PANTHER" id="PTHR34047:SF7">
    <property type="entry name" value="RNA-DIRECTED DNA POLYMERASE"/>
    <property type="match status" value="1"/>
</dbReference>
<keyword evidence="5" id="KW-0460">Magnesium</keyword>
<keyword evidence="2" id="KW-0808">Transferase</keyword>
<evidence type="ECO:0000256" key="2">
    <source>
        <dbReference type="ARBA" id="ARBA00022679"/>
    </source>
</evidence>
<evidence type="ECO:0000256" key="4">
    <source>
        <dbReference type="ARBA" id="ARBA00022723"/>
    </source>
</evidence>
<dbReference type="RefSeq" id="WP_197676131.1">
    <property type="nucleotide sequence ID" value="NZ_LT629710.1"/>
</dbReference>
<dbReference type="InterPro" id="IPR051083">
    <property type="entry name" value="GrpII_Intron_Splice-Mob/Def"/>
</dbReference>
<evidence type="ECO:0000256" key="1">
    <source>
        <dbReference type="ARBA" id="ARBA00012493"/>
    </source>
</evidence>
<dbReference type="SUPFAM" id="SSF56672">
    <property type="entry name" value="DNA/RNA polymerases"/>
    <property type="match status" value="1"/>
</dbReference>
<proteinExistence type="inferred from homology"/>
<dbReference type="InterPro" id="IPR043502">
    <property type="entry name" value="DNA/RNA_pol_sf"/>
</dbReference>
<sequence length="443" mass="49372">MRARDRLAAALADGMLAGDWAGAPMRAQGALVLGERHAWIRRLVREVLEFYPEPPADRPRELARLIGRTRTMEELERRARRRRRRLPIPQHRVTTPTTTVRRPFPVVSINDATALAECLGLSVPDLLWFADTKGLQRRAASVGLHHYRSTWVGTRSGSRLLEAPRPRLKEVQRQILQQLLAPIPVHEAAHGFVAGRSAVTGARPHVDAATVISLDLESFFSSVSGRRIYGLFRMAGFPEPVAHLLTGLCTQATPVDVLRRMPSGHPAAFRLRRKLAEPHLPQGAPTSPHLANLAAFGLDRRLAAYASRIGARYTRYADDLTFSGPDLRRRSRGVVAAVARIVAEEGFALNTTKTRVRGQDDRQTVTGVVVNRHPTVSRAEYDTLRAILHNCVRFGPESQNRLLHTDFRSHLRGRVAWVAALDPERGRRLLATYSQIDFSPSGT</sequence>
<evidence type="ECO:0000256" key="7">
    <source>
        <dbReference type="ARBA" id="ARBA00023118"/>
    </source>
</evidence>
<dbReference type="Proteomes" id="UP000198741">
    <property type="component" value="Chromosome I"/>
</dbReference>
<accession>A0A1H0ND79</accession>
<keyword evidence="3" id="KW-0548">Nucleotidyltransferase</keyword>
<reference evidence="11 12" key="1">
    <citation type="submission" date="2016-10" db="EMBL/GenBank/DDBJ databases">
        <authorList>
            <person name="de Groot N.N."/>
        </authorList>
    </citation>
    <scope>NUCLEOTIDE SEQUENCE [LARGE SCALE GENOMIC DNA]</scope>
    <source>
        <strain evidence="12">P4-7,KCTC 19426,CECT 7604</strain>
    </source>
</reference>
<dbReference type="GO" id="GO:0046872">
    <property type="term" value="F:metal ion binding"/>
    <property type="evidence" value="ECO:0007669"/>
    <property type="project" value="UniProtKB-KW"/>
</dbReference>
<dbReference type="GO" id="GO:0003964">
    <property type="term" value="F:RNA-directed DNA polymerase activity"/>
    <property type="evidence" value="ECO:0007669"/>
    <property type="project" value="UniProtKB-KW"/>
</dbReference>
<comment type="similarity">
    <text evidence="8">Belongs to the bacterial reverse transcriptase family.</text>
</comment>
<dbReference type="Pfam" id="PF00078">
    <property type="entry name" value="RVT_1"/>
    <property type="match status" value="1"/>
</dbReference>
<gene>
    <name evidence="11" type="ORF">SAMN04515671_2320</name>
</gene>
<keyword evidence="12" id="KW-1185">Reference proteome</keyword>
<name>A0A1H0ND79_9ACTN</name>
<dbReference type="STRING" id="1090615.SAMN04515671_2320"/>
<protein>
    <recommendedName>
        <fullName evidence="1">RNA-directed DNA polymerase</fullName>
        <ecNumber evidence="1">2.7.7.49</ecNumber>
    </recommendedName>
</protein>
<evidence type="ECO:0000256" key="9">
    <source>
        <dbReference type="ARBA" id="ARBA00048173"/>
    </source>
</evidence>
<keyword evidence="7" id="KW-0051">Antiviral defense</keyword>
<dbReference type="CDD" id="cd03487">
    <property type="entry name" value="RT_Bac_retron_II"/>
    <property type="match status" value="1"/>
</dbReference>
<keyword evidence="4" id="KW-0479">Metal-binding</keyword>
<keyword evidence="6 11" id="KW-0695">RNA-directed DNA polymerase</keyword>
<evidence type="ECO:0000313" key="11">
    <source>
        <dbReference type="EMBL" id="SDO90699.1"/>
    </source>
</evidence>
<evidence type="ECO:0000256" key="3">
    <source>
        <dbReference type="ARBA" id="ARBA00022695"/>
    </source>
</evidence>
<evidence type="ECO:0000313" key="12">
    <source>
        <dbReference type="Proteomes" id="UP000198741"/>
    </source>
</evidence>
<dbReference type="PROSITE" id="PS50878">
    <property type="entry name" value="RT_POL"/>
    <property type="match status" value="1"/>
</dbReference>
<dbReference type="GO" id="GO:0051607">
    <property type="term" value="P:defense response to virus"/>
    <property type="evidence" value="ECO:0007669"/>
    <property type="project" value="UniProtKB-KW"/>
</dbReference>
<dbReference type="EMBL" id="LT629710">
    <property type="protein sequence ID" value="SDO90699.1"/>
    <property type="molecule type" value="Genomic_DNA"/>
</dbReference>
<dbReference type="AlphaFoldDB" id="A0A1H0ND79"/>
<evidence type="ECO:0000256" key="6">
    <source>
        <dbReference type="ARBA" id="ARBA00022918"/>
    </source>
</evidence>
<dbReference type="EC" id="2.7.7.49" evidence="1"/>
<evidence type="ECO:0000256" key="5">
    <source>
        <dbReference type="ARBA" id="ARBA00022842"/>
    </source>
</evidence>
<evidence type="ECO:0000259" key="10">
    <source>
        <dbReference type="PROSITE" id="PS50878"/>
    </source>
</evidence>
<organism evidence="11 12">
    <name type="scientific">Nakamurella panacisegetis</name>
    <dbReference type="NCBI Taxonomy" id="1090615"/>
    <lineage>
        <taxon>Bacteria</taxon>
        <taxon>Bacillati</taxon>
        <taxon>Actinomycetota</taxon>
        <taxon>Actinomycetes</taxon>
        <taxon>Nakamurellales</taxon>
        <taxon>Nakamurellaceae</taxon>
        <taxon>Nakamurella</taxon>
    </lineage>
</organism>
<comment type="catalytic activity">
    <reaction evidence="9">
        <text>DNA(n) + a 2'-deoxyribonucleoside 5'-triphosphate = DNA(n+1) + diphosphate</text>
        <dbReference type="Rhea" id="RHEA:22508"/>
        <dbReference type="Rhea" id="RHEA-COMP:17339"/>
        <dbReference type="Rhea" id="RHEA-COMP:17340"/>
        <dbReference type="ChEBI" id="CHEBI:33019"/>
        <dbReference type="ChEBI" id="CHEBI:61560"/>
        <dbReference type="ChEBI" id="CHEBI:173112"/>
        <dbReference type="EC" id="2.7.7.49"/>
    </reaction>
</comment>
<feature type="domain" description="Reverse transcriptase" evidence="10">
    <location>
        <begin position="133"/>
        <end position="370"/>
    </location>
</feature>
<dbReference type="InterPro" id="IPR000477">
    <property type="entry name" value="RT_dom"/>
</dbReference>
<evidence type="ECO:0000256" key="8">
    <source>
        <dbReference type="ARBA" id="ARBA00034120"/>
    </source>
</evidence>
<dbReference type="PANTHER" id="PTHR34047">
    <property type="entry name" value="NUCLEAR INTRON MATURASE 1, MITOCHONDRIAL-RELATED"/>
    <property type="match status" value="1"/>
</dbReference>
<dbReference type="PRINTS" id="PR00866">
    <property type="entry name" value="RNADNAPOLMS"/>
</dbReference>
<dbReference type="InterPro" id="IPR000123">
    <property type="entry name" value="Reverse_transcriptase_msDNA"/>
</dbReference>
<dbReference type="GO" id="GO:0003723">
    <property type="term" value="F:RNA binding"/>
    <property type="evidence" value="ECO:0007669"/>
    <property type="project" value="InterPro"/>
</dbReference>